<protein>
    <submittedName>
        <fullName evidence="1">Uncharacterized protein</fullName>
    </submittedName>
</protein>
<dbReference type="PATRIC" id="fig|727.582.peg.1086"/>
<organism evidence="1 2">
    <name type="scientific">Haemophilus influenzae</name>
    <dbReference type="NCBI Taxonomy" id="727"/>
    <lineage>
        <taxon>Bacteria</taxon>
        <taxon>Pseudomonadati</taxon>
        <taxon>Pseudomonadota</taxon>
        <taxon>Gammaproteobacteria</taxon>
        <taxon>Pasteurellales</taxon>
        <taxon>Pasteurellaceae</taxon>
        <taxon>Haemophilus</taxon>
    </lineage>
</organism>
<dbReference type="Proteomes" id="UP000050700">
    <property type="component" value="Unassembled WGS sequence"/>
</dbReference>
<evidence type="ECO:0000313" key="1">
    <source>
        <dbReference type="EMBL" id="KIS35576.1"/>
    </source>
</evidence>
<sequence>MHEYTPLKFKKQHRRKYGQTFGTRLARMLSEYVKSE</sequence>
<dbReference type="AlphaFoldDB" id="A0A158SXI2"/>
<comment type="caution">
    <text evidence="1">The sequence shown here is derived from an EMBL/GenBank/DDBJ whole genome shotgun (WGS) entry which is preliminary data.</text>
</comment>
<accession>A0A158SXI2</accession>
<evidence type="ECO:0000313" key="2">
    <source>
        <dbReference type="Proteomes" id="UP000050700"/>
    </source>
</evidence>
<dbReference type="EMBL" id="JMQP01000002">
    <property type="protein sequence ID" value="KIS35576.1"/>
    <property type="molecule type" value="Genomic_DNA"/>
</dbReference>
<proteinExistence type="predicted"/>
<name>A0A158SXI2_HAEIF</name>
<gene>
    <name evidence="1" type="ORF">NTHI1209_01183</name>
</gene>
<reference evidence="1 2" key="1">
    <citation type="submission" date="2014-05" db="EMBL/GenBank/DDBJ databases">
        <title>Methylome analysis of the phasevarions of Haemophilus influenzae.</title>
        <authorList>
            <person name="Atack J.M."/>
            <person name="Fox K.L."/>
            <person name="Power P.M."/>
            <person name="Clark T."/>
            <person name="Jurcisek J."/>
            <person name="Korlach J."/>
            <person name="Bakaletz L.O."/>
            <person name="Jennings M.P."/>
        </authorList>
    </citation>
    <scope>NUCLEOTIDE SEQUENCE [LARGE SCALE GENOMIC DNA]</scope>
    <source>
        <strain evidence="1 2">1209</strain>
    </source>
</reference>